<organism evidence="3 4">
    <name type="scientific">Helicovermis profundi</name>
    <dbReference type="NCBI Taxonomy" id="3065157"/>
    <lineage>
        <taxon>Bacteria</taxon>
        <taxon>Bacillati</taxon>
        <taxon>Bacillota</taxon>
        <taxon>Clostridia</taxon>
        <taxon>Helicovermis</taxon>
    </lineage>
</organism>
<feature type="region of interest" description="Disordered" evidence="1">
    <location>
        <begin position="247"/>
        <end position="317"/>
    </location>
</feature>
<dbReference type="EMBL" id="AP028654">
    <property type="protein sequence ID" value="BEP28557.1"/>
    <property type="molecule type" value="Genomic_DNA"/>
</dbReference>
<dbReference type="Gene3D" id="2.60.120.260">
    <property type="entry name" value="Galactose-binding domain-like"/>
    <property type="match status" value="1"/>
</dbReference>
<dbReference type="Gene3D" id="2.60.40.10">
    <property type="entry name" value="Immunoglobulins"/>
    <property type="match status" value="1"/>
</dbReference>
<evidence type="ECO:0000256" key="1">
    <source>
        <dbReference type="SAM" id="MobiDB-lite"/>
    </source>
</evidence>
<reference evidence="3 4" key="1">
    <citation type="submission" date="2023-08" db="EMBL/GenBank/DDBJ databases">
        <title>Helicovermis profunda gen. nov., sp. nov., a novel mesophilic, fermentative bacterium within the Bacillota from a deep-sea hydrothermal vent chimney.</title>
        <authorList>
            <person name="Miyazaki U."/>
            <person name="Mizutani D."/>
            <person name="Hashimoto Y."/>
            <person name="Tame A."/>
            <person name="Sawayama S."/>
            <person name="Miyazaki J."/>
            <person name="Takai K."/>
            <person name="Nakagawa S."/>
        </authorList>
    </citation>
    <scope>NUCLEOTIDE SEQUENCE [LARGE SCALE GENOMIC DNA]</scope>
    <source>
        <strain evidence="3 4">S502</strain>
    </source>
</reference>
<proteinExistence type="predicted"/>
<sequence>MSEQYKQLFNILEVFEKNDYQKILMGTKIDSADDVVVINIFNKNDIFNTEFFNNLKSSLTNLIHIEENENEIISVTEYKEGTSFSNYLKENTLSAEKANLLANEYINKINNYDSFNNYFKNIFIDENQIIVKDDHLFFNELIIIDDAIKSITPFNKVTSKITSVLNKINKLTSNSSPRITDFVDELKNDSTKFLSFNSMRSAFEENVISKDAPINNDNSEILSNLGNASLGALAAKSLLDKENTYEVNAEDLSETSSPNTPEINDNLEEIKNDPTQNSSDEKLLTNSNTEDDFDLDKSKNENKLDNSTKEDYANDNIINNDSNEIELDGLNISNINEDSTEERPEKKKTSGIILFALLGLLLAVAIVFILPLFKKDQPPVASYERTSYEDSIKFTNTSKVFGKNNKIVKAVWTVTKGKDVLYTSDKLDELILNFKSDGDYTVSLKVKDANDLWSEAYEENIAYKATDMNPINGDGTDISAEVKEKLDKYSITYDSSGNVIDDYEIFRSGNHSIKLDLTKNKGKSTISLDNISIDKNYIISLWVMSDNTNEIGIDFKGYSDGVSKFSKSISFTPKAENVWEMVQVKVNTSKINKLTITFDSLGSTVWVDDIEMETYK</sequence>
<dbReference type="RefSeq" id="WP_338536870.1">
    <property type="nucleotide sequence ID" value="NZ_AP028654.1"/>
</dbReference>
<keyword evidence="2" id="KW-0812">Transmembrane</keyword>
<feature type="transmembrane region" description="Helical" evidence="2">
    <location>
        <begin position="352"/>
        <end position="373"/>
    </location>
</feature>
<accession>A0AAU9E9R6</accession>
<dbReference type="Proteomes" id="UP001321786">
    <property type="component" value="Chromosome"/>
</dbReference>
<evidence type="ECO:0000313" key="3">
    <source>
        <dbReference type="EMBL" id="BEP28557.1"/>
    </source>
</evidence>
<protein>
    <submittedName>
        <fullName evidence="3">Uncharacterized protein</fullName>
    </submittedName>
</protein>
<keyword evidence="4" id="KW-1185">Reference proteome</keyword>
<feature type="compositionally biased region" description="Polar residues" evidence="1">
    <location>
        <begin position="254"/>
        <end position="263"/>
    </location>
</feature>
<dbReference type="InterPro" id="IPR013783">
    <property type="entry name" value="Ig-like_fold"/>
</dbReference>
<dbReference type="AlphaFoldDB" id="A0AAU9E9R6"/>
<evidence type="ECO:0000313" key="4">
    <source>
        <dbReference type="Proteomes" id="UP001321786"/>
    </source>
</evidence>
<name>A0AAU9E9R6_9FIRM</name>
<keyword evidence="2" id="KW-0472">Membrane</keyword>
<evidence type="ECO:0000256" key="2">
    <source>
        <dbReference type="SAM" id="Phobius"/>
    </source>
</evidence>
<dbReference type="KEGG" id="hprf:HLPR_08880"/>
<keyword evidence="2" id="KW-1133">Transmembrane helix</keyword>
<gene>
    <name evidence="3" type="ORF">HLPR_08880</name>
</gene>
<feature type="compositionally biased region" description="Basic and acidic residues" evidence="1">
    <location>
        <begin position="295"/>
        <end position="312"/>
    </location>
</feature>
<feature type="compositionally biased region" description="Polar residues" evidence="1">
    <location>
        <begin position="273"/>
        <end position="288"/>
    </location>
</feature>